<evidence type="ECO:0000313" key="1">
    <source>
        <dbReference type="EMBL" id="VEL12230.1"/>
    </source>
</evidence>
<protein>
    <submittedName>
        <fullName evidence="1">Uncharacterized protein</fullName>
    </submittedName>
</protein>
<reference evidence="1" key="1">
    <citation type="submission" date="2018-11" db="EMBL/GenBank/DDBJ databases">
        <authorList>
            <consortium name="Pathogen Informatics"/>
        </authorList>
    </citation>
    <scope>NUCLEOTIDE SEQUENCE</scope>
</reference>
<accession>A0A448WHY7</accession>
<keyword evidence="2" id="KW-1185">Reference proteome</keyword>
<evidence type="ECO:0000313" key="2">
    <source>
        <dbReference type="Proteomes" id="UP000784294"/>
    </source>
</evidence>
<proteinExistence type="predicted"/>
<dbReference type="EMBL" id="CAAALY010014155">
    <property type="protein sequence ID" value="VEL12230.1"/>
    <property type="molecule type" value="Genomic_DNA"/>
</dbReference>
<name>A0A448WHY7_9PLAT</name>
<dbReference type="AlphaFoldDB" id="A0A448WHY7"/>
<organism evidence="1 2">
    <name type="scientific">Protopolystoma xenopodis</name>
    <dbReference type="NCBI Taxonomy" id="117903"/>
    <lineage>
        <taxon>Eukaryota</taxon>
        <taxon>Metazoa</taxon>
        <taxon>Spiralia</taxon>
        <taxon>Lophotrochozoa</taxon>
        <taxon>Platyhelminthes</taxon>
        <taxon>Monogenea</taxon>
        <taxon>Polyopisthocotylea</taxon>
        <taxon>Polystomatidea</taxon>
        <taxon>Polystomatidae</taxon>
        <taxon>Protopolystoma</taxon>
    </lineage>
</organism>
<gene>
    <name evidence="1" type="ORF">PXEA_LOCUS5670</name>
</gene>
<comment type="caution">
    <text evidence="1">The sequence shown here is derived from an EMBL/GenBank/DDBJ whole genome shotgun (WGS) entry which is preliminary data.</text>
</comment>
<dbReference type="Proteomes" id="UP000784294">
    <property type="component" value="Unassembled WGS sequence"/>
</dbReference>
<sequence length="308" mass="33550">MAPLLEKWIRIDCLQSPGSLSRVGLCVGLRRGSCLEKGVSAQNESATERLVVALRMFLPALAATDKWIPVLFGFRPLRISISPPGTGRKVEHTERSVVERRDPDTMMPSPNTHRFTHSCTDGSSDEQSALIDGLYGWKVAPFFLSVFLLVSPARFSQSPTPSFALPFRASALLYPHRHNDKVRCSNHHRDDDNGNCPMNYCGCPSSTNFCQILPSVCLSPPPQPHPTPPPTTGATRQKIALTSAAMLEAMATLWLFCKDCDLSEATRTPTLALVLGWAKKTASSRLETGPVGPHVGHKDNSVCAAASF</sequence>